<dbReference type="Proteomes" id="UP000612808">
    <property type="component" value="Unassembled WGS sequence"/>
</dbReference>
<dbReference type="RefSeq" id="WP_203654040.1">
    <property type="nucleotide sequence ID" value="NZ_BAAAZM010000016.1"/>
</dbReference>
<dbReference type="Gene3D" id="3.90.1200.10">
    <property type="match status" value="1"/>
</dbReference>
<dbReference type="AlphaFoldDB" id="A0A8J3NBE5"/>
<evidence type="ECO:0000259" key="1">
    <source>
        <dbReference type="Pfam" id="PF01636"/>
    </source>
</evidence>
<reference evidence="2" key="1">
    <citation type="submission" date="2021-01" db="EMBL/GenBank/DDBJ databases">
        <title>Whole genome shotgun sequence of Actinocatenispora rupis NBRC 107355.</title>
        <authorList>
            <person name="Komaki H."/>
            <person name="Tamura T."/>
        </authorList>
    </citation>
    <scope>NUCLEOTIDE SEQUENCE</scope>
    <source>
        <strain evidence="2">NBRC 107355</strain>
    </source>
</reference>
<evidence type="ECO:0000313" key="3">
    <source>
        <dbReference type="Proteomes" id="UP000612808"/>
    </source>
</evidence>
<comment type="caution">
    <text evidence="2">The sequence shown here is derived from an EMBL/GenBank/DDBJ whole genome shotgun (WGS) entry which is preliminary data.</text>
</comment>
<dbReference type="SUPFAM" id="SSF56112">
    <property type="entry name" value="Protein kinase-like (PK-like)"/>
    <property type="match status" value="1"/>
</dbReference>
<evidence type="ECO:0000313" key="2">
    <source>
        <dbReference type="EMBL" id="GID09269.1"/>
    </source>
</evidence>
<accession>A0A8J3NBE5</accession>
<dbReference type="Pfam" id="PF01636">
    <property type="entry name" value="APH"/>
    <property type="match status" value="1"/>
</dbReference>
<name>A0A8J3NBE5_9ACTN</name>
<protein>
    <submittedName>
        <fullName evidence="2">Trifolitoxin immunity protein</fullName>
    </submittedName>
</protein>
<keyword evidence="3" id="KW-1185">Reference proteome</keyword>
<dbReference type="InterPro" id="IPR011009">
    <property type="entry name" value="Kinase-like_dom_sf"/>
</dbReference>
<gene>
    <name evidence="2" type="primary">tfxG</name>
    <name evidence="2" type="ORF">Aru02nite_01580</name>
</gene>
<organism evidence="2 3">
    <name type="scientific">Actinocatenispora rupis</name>
    <dbReference type="NCBI Taxonomy" id="519421"/>
    <lineage>
        <taxon>Bacteria</taxon>
        <taxon>Bacillati</taxon>
        <taxon>Actinomycetota</taxon>
        <taxon>Actinomycetes</taxon>
        <taxon>Micromonosporales</taxon>
        <taxon>Micromonosporaceae</taxon>
        <taxon>Actinocatenispora</taxon>
    </lineage>
</organism>
<dbReference type="InterPro" id="IPR002575">
    <property type="entry name" value="Aminoglycoside_PTrfase"/>
</dbReference>
<sequence length="260" mass="28057">MRKLTGGGRSVVHLDGDVVYRRPTPATPAVHALLRHLAAAGFAGAPRLVGTGFATDGRETLTYVPGGFTHPGPWSLDGVTAVGALLRDLHDATADFRPPPDARWYDWHARGLGDGPRVISHCDAAPWNVVARDGLPVALIDWEFAGPTDELVAVAQAAWLHVKLHDDLVAAREGLPPLAERARQLRAFAEGYRLAAAGRHRLVETMIEFVVSEVAWEADDAGVTSPEVTAHPVALWGMAWRARAANFLVRHRRVLANALA</sequence>
<proteinExistence type="predicted"/>
<feature type="domain" description="Aminoglycoside phosphotransferase" evidence="1">
    <location>
        <begin position="103"/>
        <end position="162"/>
    </location>
</feature>
<dbReference type="EMBL" id="BOMB01000001">
    <property type="protein sequence ID" value="GID09269.1"/>
    <property type="molecule type" value="Genomic_DNA"/>
</dbReference>